<sequence>GKRTKTLASISAPPIPLLTLLLIIFFLLYLSSYSNYKHHMNQTFISFKLVLLFVPVAMIFAAQLLPKFERFVFPRTKAEYYGSSSSAVKRRQLDLPWGMVAVVVFLLLMVSFQSSLQSMWSPVVRRSS</sequence>
<evidence type="ECO:0000313" key="3">
    <source>
        <dbReference type="EMBL" id="CAI0435710.1"/>
    </source>
</evidence>
<dbReference type="AlphaFoldDB" id="A0AAV0LQ89"/>
<reference evidence="2" key="1">
    <citation type="submission" date="2022-08" db="EMBL/GenBank/DDBJ databases">
        <authorList>
            <person name="Gutierrez-Valencia J."/>
        </authorList>
    </citation>
    <scope>NUCLEOTIDE SEQUENCE</scope>
</reference>
<feature type="transmembrane region" description="Helical" evidence="1">
    <location>
        <begin position="45"/>
        <end position="65"/>
    </location>
</feature>
<keyword evidence="4" id="KW-1185">Reference proteome</keyword>
<organism evidence="2 4">
    <name type="scientific">Linum tenue</name>
    <dbReference type="NCBI Taxonomy" id="586396"/>
    <lineage>
        <taxon>Eukaryota</taxon>
        <taxon>Viridiplantae</taxon>
        <taxon>Streptophyta</taxon>
        <taxon>Embryophyta</taxon>
        <taxon>Tracheophyta</taxon>
        <taxon>Spermatophyta</taxon>
        <taxon>Magnoliopsida</taxon>
        <taxon>eudicotyledons</taxon>
        <taxon>Gunneridae</taxon>
        <taxon>Pentapetalae</taxon>
        <taxon>rosids</taxon>
        <taxon>fabids</taxon>
        <taxon>Malpighiales</taxon>
        <taxon>Linaceae</taxon>
        <taxon>Linum</taxon>
    </lineage>
</organism>
<dbReference type="Proteomes" id="UP001154282">
    <property type="component" value="Unassembled WGS sequence"/>
</dbReference>
<name>A0AAV0LQ89_9ROSI</name>
<dbReference type="PANTHER" id="PTHR33306:SF40">
    <property type="entry name" value="EXPRESSED PROTEIN"/>
    <property type="match status" value="1"/>
</dbReference>
<feature type="transmembrane region" description="Helical" evidence="1">
    <location>
        <begin position="15"/>
        <end position="33"/>
    </location>
</feature>
<keyword evidence="1" id="KW-0472">Membrane</keyword>
<dbReference type="PANTHER" id="PTHR33306">
    <property type="entry name" value="EXPRESSED PROTEIN-RELATED-RELATED"/>
    <property type="match status" value="1"/>
</dbReference>
<evidence type="ECO:0000256" key="1">
    <source>
        <dbReference type="SAM" id="Phobius"/>
    </source>
</evidence>
<evidence type="ECO:0000313" key="2">
    <source>
        <dbReference type="EMBL" id="CAI0435253.1"/>
    </source>
</evidence>
<proteinExistence type="predicted"/>
<dbReference type="EMBL" id="CAMGYJ010000006">
    <property type="protein sequence ID" value="CAI0435253.1"/>
    <property type="molecule type" value="Genomic_DNA"/>
</dbReference>
<keyword evidence="1" id="KW-1133">Transmembrane helix</keyword>
<comment type="caution">
    <text evidence="2">The sequence shown here is derived from an EMBL/GenBank/DDBJ whole genome shotgun (WGS) entry which is preliminary data.</text>
</comment>
<dbReference type="EMBL" id="CAMGYJ010000006">
    <property type="protein sequence ID" value="CAI0435710.1"/>
    <property type="molecule type" value="Genomic_DNA"/>
</dbReference>
<accession>A0AAV0LQ89</accession>
<protein>
    <submittedName>
        <fullName evidence="2">Uncharacterized protein</fullName>
    </submittedName>
</protein>
<feature type="non-terminal residue" evidence="2">
    <location>
        <position position="1"/>
    </location>
</feature>
<gene>
    <name evidence="2" type="ORF">LITE_LOCUS24624</name>
    <name evidence="3" type="ORF">LITE_LOCUS24800</name>
</gene>
<feature type="transmembrane region" description="Helical" evidence="1">
    <location>
        <begin position="95"/>
        <end position="116"/>
    </location>
</feature>
<keyword evidence="1" id="KW-0812">Transmembrane</keyword>
<evidence type="ECO:0000313" key="4">
    <source>
        <dbReference type="Proteomes" id="UP001154282"/>
    </source>
</evidence>